<proteinExistence type="predicted"/>
<dbReference type="STRING" id="494016.SAMN04487965_3249"/>
<dbReference type="AlphaFoldDB" id="A0A1M5GTG6"/>
<gene>
    <name evidence="1" type="ORF">SAMN04487965_3249</name>
</gene>
<evidence type="ECO:0000313" key="1">
    <source>
        <dbReference type="EMBL" id="SHG06968.1"/>
    </source>
</evidence>
<keyword evidence="2" id="KW-1185">Reference proteome</keyword>
<dbReference type="EMBL" id="FQVA01000006">
    <property type="protein sequence ID" value="SHG06968.1"/>
    <property type="molecule type" value="Genomic_DNA"/>
</dbReference>
<reference evidence="2" key="1">
    <citation type="submission" date="2016-11" db="EMBL/GenBank/DDBJ databases">
        <authorList>
            <person name="Varghese N."/>
            <person name="Submissions S."/>
        </authorList>
    </citation>
    <scope>NUCLEOTIDE SEQUENCE [LARGE SCALE GENOMIC DNA]</scope>
    <source>
        <strain evidence="2">CGMCC 1.7063</strain>
    </source>
</reference>
<sequence>MRSGDSSGATAEPSHRDIASCNCRFIGVHVKKIVVTIEVEDLPKWEKHFKTHGELYRQQTIQGKYEYTMLEDNNRVVLCAEVSDIDAFFQVLKSESAGDAVKFDGVKPESVQFFVLDKQFVF</sequence>
<evidence type="ECO:0000313" key="2">
    <source>
        <dbReference type="Proteomes" id="UP000184170"/>
    </source>
</evidence>
<accession>A0A1M5GTG6</accession>
<name>A0A1M5GTG6_9GAMM</name>
<organism evidence="1 2">
    <name type="scientific">Microbulbifer donghaiensis</name>
    <dbReference type="NCBI Taxonomy" id="494016"/>
    <lineage>
        <taxon>Bacteria</taxon>
        <taxon>Pseudomonadati</taxon>
        <taxon>Pseudomonadota</taxon>
        <taxon>Gammaproteobacteria</taxon>
        <taxon>Cellvibrionales</taxon>
        <taxon>Microbulbiferaceae</taxon>
        <taxon>Microbulbifer</taxon>
    </lineage>
</organism>
<protein>
    <submittedName>
        <fullName evidence="1">Uncharacterized protein</fullName>
    </submittedName>
</protein>
<dbReference type="Proteomes" id="UP000184170">
    <property type="component" value="Unassembled WGS sequence"/>
</dbReference>